<dbReference type="Proteomes" id="UP000256661">
    <property type="component" value="Unassembled WGS sequence"/>
</dbReference>
<dbReference type="PROSITE" id="PS50943">
    <property type="entry name" value="HTH_CROC1"/>
    <property type="match status" value="1"/>
</dbReference>
<dbReference type="OrthoDB" id="4966777at2"/>
<dbReference type="Pfam" id="PF19054">
    <property type="entry name" value="DUF5753"/>
    <property type="match status" value="1"/>
</dbReference>
<reference evidence="2 3" key="1">
    <citation type="submission" date="2018-08" db="EMBL/GenBank/DDBJ databases">
        <title>Sequencing the genomes of 1000 actinobacteria strains.</title>
        <authorList>
            <person name="Klenk H.-P."/>
        </authorList>
    </citation>
    <scope>NUCLEOTIDE SEQUENCE [LARGE SCALE GENOMIC DNA]</scope>
    <source>
        <strain evidence="2 3">DSM 43927</strain>
    </source>
</reference>
<accession>A0A3D9T1J7</accession>
<dbReference type="EMBL" id="QTTT01000001">
    <property type="protein sequence ID" value="REE99105.1"/>
    <property type="molecule type" value="Genomic_DNA"/>
</dbReference>
<dbReference type="InterPro" id="IPR010982">
    <property type="entry name" value="Lambda_DNA-bd_dom_sf"/>
</dbReference>
<dbReference type="Gene3D" id="1.10.260.40">
    <property type="entry name" value="lambda repressor-like DNA-binding domains"/>
    <property type="match status" value="1"/>
</dbReference>
<dbReference type="CDD" id="cd00093">
    <property type="entry name" value="HTH_XRE"/>
    <property type="match status" value="1"/>
</dbReference>
<name>A0A3D9T1J7_9ACTN</name>
<protein>
    <submittedName>
        <fullName evidence="2">Helix-turn-helix protein</fullName>
    </submittedName>
</protein>
<dbReference type="AlphaFoldDB" id="A0A3D9T1J7"/>
<feature type="domain" description="HTH cro/C1-type" evidence="1">
    <location>
        <begin position="18"/>
        <end position="71"/>
    </location>
</feature>
<dbReference type="SUPFAM" id="SSF47413">
    <property type="entry name" value="lambda repressor-like DNA-binding domains"/>
    <property type="match status" value="1"/>
</dbReference>
<evidence type="ECO:0000259" key="1">
    <source>
        <dbReference type="PROSITE" id="PS50943"/>
    </source>
</evidence>
<dbReference type="RefSeq" id="WP_116024462.1">
    <property type="nucleotide sequence ID" value="NZ_QTTT01000001.1"/>
</dbReference>
<sequence length="278" mass="31822">MLEPDELGRRRDDLSDILRQLRKDARLTGETVARRAGMSQSKISKIETRKILPSIADVERILRAVNAPGDLVEEVTALARLANTEYQDLKASLRRGLHHKQNELATLEATSIEFRYFLPTMITGLLQTPEYMRASLSAYPGDHTLQMAKKLERQSVIYGESKQFSFLLTEAATRWELCPPRMMAAQMDRLISVSHLPNVRIGIIPMRTQVARGPLSVFTVYDDKLVTAEIFSGAIIMRDPRDVDFYLGVFSFFERHAVYDDEARVLLTSWSRDFQTRR</sequence>
<gene>
    <name evidence="2" type="ORF">DFJ69_4611</name>
</gene>
<dbReference type="InterPro" id="IPR043917">
    <property type="entry name" value="DUF5753"/>
</dbReference>
<comment type="caution">
    <text evidence="2">The sequence shown here is derived from an EMBL/GenBank/DDBJ whole genome shotgun (WGS) entry which is preliminary data.</text>
</comment>
<dbReference type="Pfam" id="PF13560">
    <property type="entry name" value="HTH_31"/>
    <property type="match status" value="1"/>
</dbReference>
<evidence type="ECO:0000313" key="2">
    <source>
        <dbReference type="EMBL" id="REE99105.1"/>
    </source>
</evidence>
<proteinExistence type="predicted"/>
<dbReference type="GO" id="GO:0003677">
    <property type="term" value="F:DNA binding"/>
    <property type="evidence" value="ECO:0007669"/>
    <property type="project" value="InterPro"/>
</dbReference>
<organism evidence="2 3">
    <name type="scientific">Thermomonospora umbrina</name>
    <dbReference type="NCBI Taxonomy" id="111806"/>
    <lineage>
        <taxon>Bacteria</taxon>
        <taxon>Bacillati</taxon>
        <taxon>Actinomycetota</taxon>
        <taxon>Actinomycetes</taxon>
        <taxon>Streptosporangiales</taxon>
        <taxon>Thermomonosporaceae</taxon>
        <taxon>Thermomonospora</taxon>
    </lineage>
</organism>
<evidence type="ECO:0000313" key="3">
    <source>
        <dbReference type="Proteomes" id="UP000256661"/>
    </source>
</evidence>
<dbReference type="SMART" id="SM00530">
    <property type="entry name" value="HTH_XRE"/>
    <property type="match status" value="1"/>
</dbReference>
<dbReference type="InterPro" id="IPR001387">
    <property type="entry name" value="Cro/C1-type_HTH"/>
</dbReference>
<keyword evidence="3" id="KW-1185">Reference proteome</keyword>